<keyword evidence="2" id="KW-1185">Reference proteome</keyword>
<organism evidence="1 2">
    <name type="scientific">Stylonychia lemnae</name>
    <name type="common">Ciliate</name>
    <dbReference type="NCBI Taxonomy" id="5949"/>
    <lineage>
        <taxon>Eukaryota</taxon>
        <taxon>Sar</taxon>
        <taxon>Alveolata</taxon>
        <taxon>Ciliophora</taxon>
        <taxon>Intramacronucleata</taxon>
        <taxon>Spirotrichea</taxon>
        <taxon>Stichotrichia</taxon>
        <taxon>Sporadotrichida</taxon>
        <taxon>Oxytrichidae</taxon>
        <taxon>Stylonychinae</taxon>
        <taxon>Stylonychia</taxon>
    </lineage>
</organism>
<dbReference type="InParanoid" id="A0A078B2W3"/>
<evidence type="ECO:0000313" key="2">
    <source>
        <dbReference type="Proteomes" id="UP000039865"/>
    </source>
</evidence>
<accession>A0A078B2W3</accession>
<gene>
    <name evidence="1" type="primary">Contig18275.g19419</name>
    <name evidence="1" type="ORF">STYLEM_17990</name>
</gene>
<sequence>MDPYGLSYSYSQPQIQTILPTVSPMKINSSRNENYRINDQNSTYYKVNKTQYSVQYQSQSGLPKLSNHPANLDNQQRGGIKDQMGSILRGQSTGNTGNSFTSNSIQDQEIIQKNGKRVHSKDWVQRELFGEIHWKPHRKQVSAIAHEDDPVVGVKKIVSDLTIVKPRIERIPNVTKSGLESIQQSQSSSGLNQSNSSLIDMLQKKYLKKYNGVKYQIEEQKRKDKIEEQRARKSYDFVINNSHERVNKL</sequence>
<evidence type="ECO:0000313" key="1">
    <source>
        <dbReference type="EMBL" id="CDW88865.1"/>
    </source>
</evidence>
<dbReference type="Proteomes" id="UP000039865">
    <property type="component" value="Unassembled WGS sequence"/>
</dbReference>
<protein>
    <submittedName>
        <fullName evidence="1">Uncharacterized protein</fullName>
    </submittedName>
</protein>
<name>A0A078B2W3_STYLE</name>
<proteinExistence type="predicted"/>
<dbReference type="AlphaFoldDB" id="A0A078B2W3"/>
<reference evidence="1 2" key="1">
    <citation type="submission" date="2014-06" db="EMBL/GenBank/DDBJ databases">
        <authorList>
            <person name="Swart Estienne"/>
        </authorList>
    </citation>
    <scope>NUCLEOTIDE SEQUENCE [LARGE SCALE GENOMIC DNA]</scope>
    <source>
        <strain evidence="1 2">130c</strain>
    </source>
</reference>
<dbReference type="EMBL" id="CCKQ01016976">
    <property type="protein sequence ID" value="CDW88865.1"/>
    <property type="molecule type" value="Genomic_DNA"/>
</dbReference>